<proteinExistence type="predicted"/>
<name>A0A369WD94_9GAMM</name>
<feature type="transmembrane region" description="Helical" evidence="6">
    <location>
        <begin position="144"/>
        <end position="170"/>
    </location>
</feature>
<protein>
    <submittedName>
        <fullName evidence="7">LysE family translocator</fullName>
    </submittedName>
</protein>
<evidence type="ECO:0000256" key="4">
    <source>
        <dbReference type="ARBA" id="ARBA00022989"/>
    </source>
</evidence>
<keyword evidence="4 6" id="KW-1133">Transmembrane helix</keyword>
<dbReference type="GO" id="GO:0015171">
    <property type="term" value="F:amino acid transmembrane transporter activity"/>
    <property type="evidence" value="ECO:0007669"/>
    <property type="project" value="TreeGrafter"/>
</dbReference>
<reference evidence="7 8" key="1">
    <citation type="submission" date="2018-07" db="EMBL/GenBank/DDBJ databases">
        <title>Motiliproteus coralliicola sp. nov., a bacterium isolated from Coral.</title>
        <authorList>
            <person name="Wang G."/>
        </authorList>
    </citation>
    <scope>NUCLEOTIDE SEQUENCE [LARGE SCALE GENOMIC DNA]</scope>
    <source>
        <strain evidence="7 8">C34</strain>
    </source>
</reference>
<evidence type="ECO:0000256" key="3">
    <source>
        <dbReference type="ARBA" id="ARBA00022692"/>
    </source>
</evidence>
<keyword evidence="3 6" id="KW-0812">Transmembrane</keyword>
<dbReference type="PANTHER" id="PTHR30086">
    <property type="entry name" value="ARGININE EXPORTER PROTEIN ARGO"/>
    <property type="match status" value="1"/>
</dbReference>
<feature type="transmembrane region" description="Helical" evidence="6">
    <location>
        <begin position="6"/>
        <end position="28"/>
    </location>
</feature>
<comment type="caution">
    <text evidence="7">The sequence shown here is derived from an EMBL/GenBank/DDBJ whole genome shotgun (WGS) entry which is preliminary data.</text>
</comment>
<evidence type="ECO:0000256" key="5">
    <source>
        <dbReference type="ARBA" id="ARBA00023136"/>
    </source>
</evidence>
<organism evidence="7 8">
    <name type="scientific">Motiliproteus coralliicola</name>
    <dbReference type="NCBI Taxonomy" id="2283196"/>
    <lineage>
        <taxon>Bacteria</taxon>
        <taxon>Pseudomonadati</taxon>
        <taxon>Pseudomonadota</taxon>
        <taxon>Gammaproteobacteria</taxon>
        <taxon>Oceanospirillales</taxon>
        <taxon>Oceanospirillaceae</taxon>
        <taxon>Motiliproteus</taxon>
    </lineage>
</organism>
<dbReference type="PANTHER" id="PTHR30086:SF20">
    <property type="entry name" value="ARGININE EXPORTER PROTEIN ARGO-RELATED"/>
    <property type="match status" value="1"/>
</dbReference>
<dbReference type="Pfam" id="PF01810">
    <property type="entry name" value="LysE"/>
    <property type="match status" value="1"/>
</dbReference>
<sequence>MLDSSLLVFILTSLLIILSPGQDMVLVLSRSIARSSTAGLVTAAGISSGLLGHTLLVAAGLGALLQASELAFSLMKYLGAAYLIYLGFKAFRAPPLSLDSPVGQSDKLMSLFWQGALSNLANPKIAIFYFAYLPQFVSPTSDNAAFTLLALGTLFAVLTFVVKMPIGLLAGKLSGWIRSRPSVQIWLNRSSGGLLMALGLRLATDNPA</sequence>
<keyword evidence="5 6" id="KW-0472">Membrane</keyword>
<evidence type="ECO:0000256" key="1">
    <source>
        <dbReference type="ARBA" id="ARBA00004651"/>
    </source>
</evidence>
<dbReference type="RefSeq" id="WP_114696067.1">
    <property type="nucleotide sequence ID" value="NZ_QQOH01000003.1"/>
</dbReference>
<dbReference type="EMBL" id="QQOH01000003">
    <property type="protein sequence ID" value="RDE19722.1"/>
    <property type="molecule type" value="Genomic_DNA"/>
</dbReference>
<feature type="transmembrane region" description="Helical" evidence="6">
    <location>
        <begin position="40"/>
        <end position="64"/>
    </location>
</feature>
<dbReference type="PIRSF" id="PIRSF006324">
    <property type="entry name" value="LeuE"/>
    <property type="match status" value="1"/>
</dbReference>
<comment type="subcellular location">
    <subcellularLocation>
        <location evidence="1">Cell membrane</location>
        <topology evidence="1">Multi-pass membrane protein</topology>
    </subcellularLocation>
</comment>
<dbReference type="AlphaFoldDB" id="A0A369WD94"/>
<evidence type="ECO:0000313" key="7">
    <source>
        <dbReference type="EMBL" id="RDE19722.1"/>
    </source>
</evidence>
<dbReference type="InterPro" id="IPR001123">
    <property type="entry name" value="LeuE-type"/>
</dbReference>
<dbReference type="Proteomes" id="UP000253769">
    <property type="component" value="Unassembled WGS sequence"/>
</dbReference>
<evidence type="ECO:0000256" key="6">
    <source>
        <dbReference type="SAM" id="Phobius"/>
    </source>
</evidence>
<feature type="transmembrane region" description="Helical" evidence="6">
    <location>
        <begin position="111"/>
        <end position="132"/>
    </location>
</feature>
<dbReference type="GO" id="GO:0005886">
    <property type="term" value="C:plasma membrane"/>
    <property type="evidence" value="ECO:0007669"/>
    <property type="project" value="UniProtKB-SubCell"/>
</dbReference>
<dbReference type="OrthoDB" id="9804822at2"/>
<feature type="transmembrane region" description="Helical" evidence="6">
    <location>
        <begin position="70"/>
        <end position="91"/>
    </location>
</feature>
<evidence type="ECO:0000313" key="8">
    <source>
        <dbReference type="Proteomes" id="UP000253769"/>
    </source>
</evidence>
<gene>
    <name evidence="7" type="ORF">DV711_12645</name>
</gene>
<evidence type="ECO:0000256" key="2">
    <source>
        <dbReference type="ARBA" id="ARBA00022475"/>
    </source>
</evidence>
<accession>A0A369WD94</accession>
<keyword evidence="2" id="KW-1003">Cell membrane</keyword>
<keyword evidence="8" id="KW-1185">Reference proteome</keyword>